<evidence type="ECO:0000256" key="2">
    <source>
        <dbReference type="ARBA" id="ARBA00022630"/>
    </source>
</evidence>
<feature type="domain" description="FAD-binding FR-type" evidence="10">
    <location>
        <begin position="17"/>
        <end position="120"/>
    </location>
</feature>
<dbReference type="InterPro" id="IPR050415">
    <property type="entry name" value="MRET"/>
</dbReference>
<dbReference type="Pfam" id="PF00111">
    <property type="entry name" value="Fer2"/>
    <property type="match status" value="1"/>
</dbReference>
<keyword evidence="12" id="KW-1185">Reference proteome</keyword>
<evidence type="ECO:0000256" key="3">
    <source>
        <dbReference type="ARBA" id="ARBA00022714"/>
    </source>
</evidence>
<dbReference type="OrthoDB" id="9796486at2"/>
<dbReference type="Proteomes" id="UP000284057">
    <property type="component" value="Unassembled WGS sequence"/>
</dbReference>
<sequence length="368" mass="39130">MTTATPAAAAPRTRRHSVAHRLRVAAVDRLTDDAVAVTFAVPPELAAAYDFAAGQHVNVALPGGDGVRRSYSICSPAGSGVLRIAVKRIPGGVFSSHALTTLAAGDEVDVMTPAGRFTPSFDPDQARHYALVAAGSGITPVLSIVATALATEPGSRVTLLYGNRTTSSVMFLDELADLKDRYPDRLQLLHVLSREPGATDLLSGRLDGERLGRLLDTLLPPETVDDWYLCGPYELITAARAVLAGRGVDRAHVHAELYHVGDPPPAIREEARLEAVTCAVTASLDGRRSEVTVDDPDETVLEAVLRVRNDAPFACKGGVCGTCRAKVLDGAVTMERRYALEDDEIAAGYVLTCQSHPTTPTLEVDYDA</sequence>
<dbReference type="InterPro" id="IPR006058">
    <property type="entry name" value="2Fe2S_fd_BS"/>
</dbReference>
<proteinExistence type="predicted"/>
<evidence type="ECO:0000313" key="12">
    <source>
        <dbReference type="Proteomes" id="UP000284057"/>
    </source>
</evidence>
<dbReference type="Pfam" id="PF00175">
    <property type="entry name" value="NAD_binding_1"/>
    <property type="match status" value="1"/>
</dbReference>
<gene>
    <name evidence="11" type="primary">paaK</name>
    <name evidence="11" type="ORF">DY240_28160</name>
</gene>
<dbReference type="Gene3D" id="2.40.30.10">
    <property type="entry name" value="Translation factors"/>
    <property type="match status" value="1"/>
</dbReference>
<dbReference type="SUPFAM" id="SSF54292">
    <property type="entry name" value="2Fe-2S ferredoxin-like"/>
    <property type="match status" value="1"/>
</dbReference>
<dbReference type="InterPro" id="IPR011884">
    <property type="entry name" value="PaaE"/>
</dbReference>
<dbReference type="GO" id="GO:0016491">
    <property type="term" value="F:oxidoreductase activity"/>
    <property type="evidence" value="ECO:0007669"/>
    <property type="project" value="UniProtKB-KW"/>
</dbReference>
<evidence type="ECO:0000256" key="6">
    <source>
        <dbReference type="ARBA" id="ARBA00023002"/>
    </source>
</evidence>
<evidence type="ECO:0000313" key="11">
    <source>
        <dbReference type="EMBL" id="RIQ11772.1"/>
    </source>
</evidence>
<feature type="domain" description="2Fe-2S ferredoxin-type" evidence="9">
    <location>
        <begin position="278"/>
        <end position="368"/>
    </location>
</feature>
<dbReference type="InterPro" id="IPR017938">
    <property type="entry name" value="Riboflavin_synthase-like_b-brl"/>
</dbReference>
<dbReference type="Gene3D" id="3.40.50.80">
    <property type="entry name" value="Nucleotide-binding domain of ferredoxin-NADP reductase (FNR) module"/>
    <property type="match status" value="1"/>
</dbReference>
<dbReference type="InterPro" id="IPR001433">
    <property type="entry name" value="OxRdtase_FAD/NAD-bd"/>
</dbReference>
<dbReference type="PROSITE" id="PS00197">
    <property type="entry name" value="2FE2S_FER_1"/>
    <property type="match status" value="1"/>
</dbReference>
<dbReference type="PRINTS" id="PR00371">
    <property type="entry name" value="FPNCR"/>
</dbReference>
<dbReference type="InterPro" id="IPR008333">
    <property type="entry name" value="Cbr1-like_FAD-bd_dom"/>
</dbReference>
<dbReference type="EMBL" id="QUAL01000416">
    <property type="protein sequence ID" value="RIQ11772.1"/>
    <property type="molecule type" value="Genomic_DNA"/>
</dbReference>
<reference evidence="11 12" key="1">
    <citation type="submission" date="2018-09" db="EMBL/GenBank/DDBJ databases">
        <title>Isolation, diversity and antifungal activity of actinobacteria from wheat.</title>
        <authorList>
            <person name="Han C."/>
        </authorList>
    </citation>
    <scope>NUCLEOTIDE SEQUENCE [LARGE SCALE GENOMIC DNA]</scope>
    <source>
        <strain evidence="11 12">NEAU-YY265</strain>
    </source>
</reference>
<name>A0A418KHD9_9ACTN</name>
<dbReference type="InterPro" id="IPR039261">
    <property type="entry name" value="FNR_nucleotide-bd"/>
</dbReference>
<keyword evidence="5" id="KW-0274">FAD</keyword>
<dbReference type="RefSeq" id="WP_119662974.1">
    <property type="nucleotide sequence ID" value="NZ_QUAL01000416.1"/>
</dbReference>
<keyword evidence="7" id="KW-0408">Iron</keyword>
<dbReference type="InterPro" id="IPR001041">
    <property type="entry name" value="2Fe-2S_ferredoxin-type"/>
</dbReference>
<accession>A0A418KHD9</accession>
<dbReference type="GO" id="GO:0046872">
    <property type="term" value="F:metal ion binding"/>
    <property type="evidence" value="ECO:0007669"/>
    <property type="project" value="UniProtKB-KW"/>
</dbReference>
<dbReference type="PROSITE" id="PS51384">
    <property type="entry name" value="FAD_FR"/>
    <property type="match status" value="1"/>
</dbReference>
<keyword evidence="3" id="KW-0001">2Fe-2S</keyword>
<dbReference type="InterPro" id="IPR001709">
    <property type="entry name" value="Flavoprot_Pyr_Nucl_cyt_Rdtase"/>
</dbReference>
<dbReference type="AlphaFoldDB" id="A0A418KHD9"/>
<dbReference type="InterPro" id="IPR017927">
    <property type="entry name" value="FAD-bd_FR_type"/>
</dbReference>
<dbReference type="PANTHER" id="PTHR47354:SF8">
    <property type="entry name" value="1,2-PHENYLACETYL-COA EPOXIDASE, SUBUNIT E"/>
    <property type="match status" value="1"/>
</dbReference>
<keyword evidence="8" id="KW-0411">Iron-sulfur</keyword>
<evidence type="ECO:0000259" key="9">
    <source>
        <dbReference type="PROSITE" id="PS51085"/>
    </source>
</evidence>
<protein>
    <submittedName>
        <fullName evidence="11">Phenylacetate-CoA oxygenase/reductase subunit PaaK</fullName>
    </submittedName>
</protein>
<evidence type="ECO:0000256" key="5">
    <source>
        <dbReference type="ARBA" id="ARBA00022827"/>
    </source>
</evidence>
<evidence type="ECO:0000259" key="10">
    <source>
        <dbReference type="PROSITE" id="PS51384"/>
    </source>
</evidence>
<evidence type="ECO:0000256" key="8">
    <source>
        <dbReference type="ARBA" id="ARBA00023014"/>
    </source>
</evidence>
<dbReference type="PANTHER" id="PTHR47354">
    <property type="entry name" value="NADH OXIDOREDUCTASE HCR"/>
    <property type="match status" value="1"/>
</dbReference>
<comment type="caution">
    <text evidence="11">The sequence shown here is derived from an EMBL/GenBank/DDBJ whole genome shotgun (WGS) entry which is preliminary data.</text>
</comment>
<evidence type="ECO:0000256" key="1">
    <source>
        <dbReference type="ARBA" id="ARBA00001974"/>
    </source>
</evidence>
<comment type="cofactor">
    <cofactor evidence="1">
        <name>FAD</name>
        <dbReference type="ChEBI" id="CHEBI:57692"/>
    </cofactor>
</comment>
<organism evidence="11 12">
    <name type="scientific">Jiangella rhizosphaerae</name>
    <dbReference type="NCBI Taxonomy" id="2293569"/>
    <lineage>
        <taxon>Bacteria</taxon>
        <taxon>Bacillati</taxon>
        <taxon>Actinomycetota</taxon>
        <taxon>Actinomycetes</taxon>
        <taxon>Jiangellales</taxon>
        <taxon>Jiangellaceae</taxon>
        <taxon>Jiangella</taxon>
    </lineage>
</organism>
<dbReference type="Pfam" id="PF00970">
    <property type="entry name" value="FAD_binding_6"/>
    <property type="match status" value="1"/>
</dbReference>
<keyword evidence="2" id="KW-0285">Flavoprotein</keyword>
<dbReference type="InterPro" id="IPR036010">
    <property type="entry name" value="2Fe-2S_ferredoxin-like_sf"/>
</dbReference>
<dbReference type="SUPFAM" id="SSF63380">
    <property type="entry name" value="Riboflavin synthase domain-like"/>
    <property type="match status" value="1"/>
</dbReference>
<dbReference type="PRINTS" id="PR00410">
    <property type="entry name" value="PHEHYDRXLASE"/>
</dbReference>
<dbReference type="PROSITE" id="PS51085">
    <property type="entry name" value="2FE2S_FER_2"/>
    <property type="match status" value="1"/>
</dbReference>
<evidence type="ECO:0000256" key="7">
    <source>
        <dbReference type="ARBA" id="ARBA00023004"/>
    </source>
</evidence>
<dbReference type="CDD" id="cd00207">
    <property type="entry name" value="fer2"/>
    <property type="match status" value="1"/>
</dbReference>
<dbReference type="GO" id="GO:0010124">
    <property type="term" value="P:phenylacetate catabolic process"/>
    <property type="evidence" value="ECO:0007669"/>
    <property type="project" value="InterPro"/>
</dbReference>
<dbReference type="InterPro" id="IPR012675">
    <property type="entry name" value="Beta-grasp_dom_sf"/>
</dbReference>
<keyword evidence="4" id="KW-0479">Metal-binding</keyword>
<dbReference type="GO" id="GO:0050660">
    <property type="term" value="F:flavin adenine dinucleotide binding"/>
    <property type="evidence" value="ECO:0007669"/>
    <property type="project" value="TreeGrafter"/>
</dbReference>
<dbReference type="SUPFAM" id="SSF52343">
    <property type="entry name" value="Ferredoxin reductase-like, C-terminal NADP-linked domain"/>
    <property type="match status" value="1"/>
</dbReference>
<dbReference type="Gene3D" id="3.10.20.30">
    <property type="match status" value="1"/>
</dbReference>
<dbReference type="CDD" id="cd06214">
    <property type="entry name" value="PA_degradation_oxidoreductase_like"/>
    <property type="match status" value="1"/>
</dbReference>
<dbReference type="NCBIfam" id="TIGR02160">
    <property type="entry name" value="PA_CoA_Oxy5"/>
    <property type="match status" value="1"/>
</dbReference>
<keyword evidence="6" id="KW-0560">Oxidoreductase</keyword>
<dbReference type="GO" id="GO:0051537">
    <property type="term" value="F:2 iron, 2 sulfur cluster binding"/>
    <property type="evidence" value="ECO:0007669"/>
    <property type="project" value="UniProtKB-KW"/>
</dbReference>
<evidence type="ECO:0000256" key="4">
    <source>
        <dbReference type="ARBA" id="ARBA00022723"/>
    </source>
</evidence>